<dbReference type="CDD" id="cd06225">
    <property type="entry name" value="HAMP"/>
    <property type="match status" value="1"/>
</dbReference>
<gene>
    <name evidence="11" type="ORF">H0I76_06240</name>
</gene>
<evidence type="ECO:0000256" key="3">
    <source>
        <dbReference type="ARBA" id="ARBA00012438"/>
    </source>
</evidence>
<dbReference type="PANTHER" id="PTHR41523">
    <property type="entry name" value="TWO-COMPONENT SYSTEM SENSOR PROTEIN"/>
    <property type="match status" value="1"/>
</dbReference>
<dbReference type="Gene3D" id="3.30.565.10">
    <property type="entry name" value="Histidine kinase-like ATPase, C-terminal domain"/>
    <property type="match status" value="1"/>
</dbReference>
<dbReference type="AlphaFoldDB" id="A0A8J7SG16"/>
<evidence type="ECO:0000256" key="4">
    <source>
        <dbReference type="ARBA" id="ARBA00022553"/>
    </source>
</evidence>
<evidence type="ECO:0000256" key="2">
    <source>
        <dbReference type="ARBA" id="ARBA00004370"/>
    </source>
</evidence>
<dbReference type="GO" id="GO:0007165">
    <property type="term" value="P:signal transduction"/>
    <property type="evidence" value="ECO:0007669"/>
    <property type="project" value="InterPro"/>
</dbReference>
<evidence type="ECO:0000256" key="1">
    <source>
        <dbReference type="ARBA" id="ARBA00000085"/>
    </source>
</evidence>
<name>A0A8J7SG16_9RHOB</name>
<accession>A0A8J7SG16</accession>
<keyword evidence="9" id="KW-0812">Transmembrane</keyword>
<dbReference type="PROSITE" id="PS50885">
    <property type="entry name" value="HAMP"/>
    <property type="match status" value="1"/>
</dbReference>
<proteinExistence type="predicted"/>
<protein>
    <recommendedName>
        <fullName evidence="3">histidine kinase</fullName>
        <ecNumber evidence="3">2.7.13.3</ecNumber>
    </recommendedName>
</protein>
<evidence type="ECO:0000256" key="9">
    <source>
        <dbReference type="SAM" id="Phobius"/>
    </source>
</evidence>
<reference evidence="11" key="1">
    <citation type="submission" date="2020-12" db="EMBL/GenBank/DDBJ databases">
        <title>Bacterial taxonomy.</title>
        <authorList>
            <person name="Pan X."/>
        </authorList>
    </citation>
    <scope>NUCLEOTIDE SEQUENCE</scope>
    <source>
        <strain evidence="11">M0105</strain>
    </source>
</reference>
<dbReference type="EMBL" id="JAEHHL010000002">
    <property type="protein sequence ID" value="MBK0398780.1"/>
    <property type="molecule type" value="Genomic_DNA"/>
</dbReference>
<organism evidence="11 12">
    <name type="scientific">Thermohalobaculum xanthum</name>
    <dbReference type="NCBI Taxonomy" id="2753746"/>
    <lineage>
        <taxon>Bacteria</taxon>
        <taxon>Pseudomonadati</taxon>
        <taxon>Pseudomonadota</taxon>
        <taxon>Alphaproteobacteria</taxon>
        <taxon>Rhodobacterales</taxon>
        <taxon>Paracoccaceae</taxon>
        <taxon>Thermohalobaculum</taxon>
    </lineage>
</organism>
<dbReference type="InterPro" id="IPR011495">
    <property type="entry name" value="Sig_transdc_His_kin_sub2_dim/P"/>
</dbReference>
<keyword evidence="6" id="KW-0547">Nucleotide-binding</keyword>
<feature type="transmembrane region" description="Helical" evidence="9">
    <location>
        <begin position="274"/>
        <end position="294"/>
    </location>
</feature>
<dbReference type="SUPFAM" id="SSF55874">
    <property type="entry name" value="ATPase domain of HSP90 chaperone/DNA topoisomerase II/histidine kinase"/>
    <property type="match status" value="1"/>
</dbReference>
<keyword evidence="9" id="KW-0472">Membrane</keyword>
<evidence type="ECO:0000313" key="11">
    <source>
        <dbReference type="EMBL" id="MBK0398780.1"/>
    </source>
</evidence>
<evidence type="ECO:0000313" key="12">
    <source>
        <dbReference type="Proteomes" id="UP000655420"/>
    </source>
</evidence>
<dbReference type="SMART" id="SM00304">
    <property type="entry name" value="HAMP"/>
    <property type="match status" value="1"/>
</dbReference>
<dbReference type="InterPro" id="IPR036890">
    <property type="entry name" value="HATPase_C_sf"/>
</dbReference>
<keyword evidence="4" id="KW-0597">Phosphoprotein</keyword>
<dbReference type="GO" id="GO:0005524">
    <property type="term" value="F:ATP binding"/>
    <property type="evidence" value="ECO:0007669"/>
    <property type="project" value="UniProtKB-KW"/>
</dbReference>
<comment type="catalytic activity">
    <reaction evidence="1">
        <text>ATP + protein L-histidine = ADP + protein N-phospho-L-histidine.</text>
        <dbReference type="EC" id="2.7.13.3"/>
    </reaction>
</comment>
<evidence type="ECO:0000256" key="5">
    <source>
        <dbReference type="ARBA" id="ARBA00022679"/>
    </source>
</evidence>
<dbReference type="PANTHER" id="PTHR41523:SF8">
    <property type="entry name" value="ETHYLENE RESPONSE SENSOR PROTEIN"/>
    <property type="match status" value="1"/>
</dbReference>
<dbReference type="GO" id="GO:0004673">
    <property type="term" value="F:protein histidine kinase activity"/>
    <property type="evidence" value="ECO:0007669"/>
    <property type="project" value="UniProtKB-EC"/>
</dbReference>
<comment type="caution">
    <text evidence="11">The sequence shown here is derived from an EMBL/GenBank/DDBJ whole genome shotgun (WGS) entry which is preliminary data.</text>
</comment>
<keyword evidence="8" id="KW-0067">ATP-binding</keyword>
<keyword evidence="12" id="KW-1185">Reference proteome</keyword>
<dbReference type="InterPro" id="IPR003660">
    <property type="entry name" value="HAMP_dom"/>
</dbReference>
<dbReference type="Pfam" id="PF07568">
    <property type="entry name" value="HisKA_2"/>
    <property type="match status" value="1"/>
</dbReference>
<keyword evidence="5" id="KW-0808">Transferase</keyword>
<evidence type="ECO:0000259" key="10">
    <source>
        <dbReference type="PROSITE" id="PS50885"/>
    </source>
</evidence>
<feature type="domain" description="HAMP" evidence="10">
    <location>
        <begin position="296"/>
        <end position="350"/>
    </location>
</feature>
<dbReference type="RefSeq" id="WP_200608387.1">
    <property type="nucleotide sequence ID" value="NZ_JAEHHL010000002.1"/>
</dbReference>
<dbReference type="EC" id="2.7.13.3" evidence="3"/>
<sequence>MRQLGQDSGLQRLSFQFALILAVAMAPAGVLAVIQALTNVDDAIGQRLELLAADVRKAAEEEQSVFLSIRETLRIAARELKREIDETGACARSLSLTLGNDPRLTGGALLDADGIAVCGDARALGIAGNPAWLDFLDRPRFVIGAPQENPADGTAFVTAFYPMADRTPEAFAISVGIDLTFLRGLVASDLTPRPFAVLGQGGAVLAIGGAEGGGWLPKDRKPLLSFTEGDMILISADGIERRFFVMPLIAGQVWAVTSSRELGFGALVGSAQGLLVVAPILLWLIAVMVAAATIDRLVTRHVRYLERVAARLGRGELDTEIEELDAAPTEIRNLGEAIRVMARNLAERESALQEMVASQKSLLLEVHHRVKNNLQMVSSLMNMQLRRSESEAERRSLRLVQDRIHGLALVHQNLYATERLDSIPLDHLLRDLCEHLTTSLKPARASVRFESALEPITVGTEVATPIALFMTEAVSNIFKHAVGGTGQTVIRLGLARQGDNFQITLENDLGPAMRHSGGPQVGAPLDRSSGLGARLMEGFARQIGGTLTRETVDDTVYRVTLTGPLGGHAATAPGAFELRHREETRDAAE</sequence>
<evidence type="ECO:0000256" key="7">
    <source>
        <dbReference type="ARBA" id="ARBA00022777"/>
    </source>
</evidence>
<evidence type="ECO:0000256" key="8">
    <source>
        <dbReference type="ARBA" id="ARBA00022840"/>
    </source>
</evidence>
<dbReference type="Proteomes" id="UP000655420">
    <property type="component" value="Unassembled WGS sequence"/>
</dbReference>
<evidence type="ECO:0000256" key="6">
    <source>
        <dbReference type="ARBA" id="ARBA00022741"/>
    </source>
</evidence>
<dbReference type="GO" id="GO:0016020">
    <property type="term" value="C:membrane"/>
    <property type="evidence" value="ECO:0007669"/>
    <property type="project" value="UniProtKB-SubCell"/>
</dbReference>
<dbReference type="Gene3D" id="6.10.340.10">
    <property type="match status" value="1"/>
</dbReference>
<keyword evidence="9" id="KW-1133">Transmembrane helix</keyword>
<keyword evidence="7" id="KW-0418">Kinase</keyword>
<comment type="subcellular location">
    <subcellularLocation>
        <location evidence="2">Membrane</location>
    </subcellularLocation>
</comment>